<feature type="transmembrane region" description="Helical" evidence="6">
    <location>
        <begin position="374"/>
        <end position="399"/>
    </location>
</feature>
<dbReference type="CDD" id="cd17319">
    <property type="entry name" value="MFS_ExuT_GudP_like"/>
    <property type="match status" value="1"/>
</dbReference>
<dbReference type="PROSITE" id="PS50850">
    <property type="entry name" value="MFS"/>
    <property type="match status" value="1"/>
</dbReference>
<evidence type="ECO:0000256" key="5">
    <source>
        <dbReference type="ARBA" id="ARBA00023136"/>
    </source>
</evidence>
<feature type="transmembrane region" description="Helical" evidence="6">
    <location>
        <begin position="323"/>
        <end position="341"/>
    </location>
</feature>
<dbReference type="Gene3D" id="1.20.1250.20">
    <property type="entry name" value="MFS general substrate transporter like domains"/>
    <property type="match status" value="2"/>
</dbReference>
<comment type="subcellular location">
    <subcellularLocation>
        <location evidence="1">Cell membrane</location>
        <topology evidence="1">Multi-pass membrane protein</topology>
    </subcellularLocation>
</comment>
<dbReference type="InterPro" id="IPR036259">
    <property type="entry name" value="MFS_trans_sf"/>
</dbReference>
<feature type="transmembrane region" description="Helical" evidence="6">
    <location>
        <begin position="88"/>
        <end position="107"/>
    </location>
</feature>
<feature type="transmembrane region" description="Helical" evidence="6">
    <location>
        <begin position="17"/>
        <end position="34"/>
    </location>
</feature>
<feature type="transmembrane region" description="Helical" evidence="6">
    <location>
        <begin position="181"/>
        <end position="203"/>
    </location>
</feature>
<dbReference type="EMBL" id="AUBJ02000001">
    <property type="protein sequence ID" value="MCP2331648.1"/>
    <property type="molecule type" value="Genomic_DNA"/>
</dbReference>
<dbReference type="Proteomes" id="UP000791080">
    <property type="component" value="Unassembled WGS sequence"/>
</dbReference>
<keyword evidence="5 6" id="KW-0472">Membrane</keyword>
<evidence type="ECO:0000256" key="3">
    <source>
        <dbReference type="ARBA" id="ARBA00022692"/>
    </source>
</evidence>
<evidence type="ECO:0000313" key="9">
    <source>
        <dbReference type="Proteomes" id="UP000791080"/>
    </source>
</evidence>
<name>A0ABT1JHJ3_ACTCY</name>
<dbReference type="RefSeq" id="WP_035275495.1">
    <property type="nucleotide sequence ID" value="NZ_AUBJ02000001.1"/>
</dbReference>
<evidence type="ECO:0000256" key="4">
    <source>
        <dbReference type="ARBA" id="ARBA00022989"/>
    </source>
</evidence>
<feature type="transmembrane region" description="Helical" evidence="6">
    <location>
        <begin position="411"/>
        <end position="432"/>
    </location>
</feature>
<feature type="transmembrane region" description="Helical" evidence="6">
    <location>
        <begin position="347"/>
        <end position="367"/>
    </location>
</feature>
<accession>A0ABT1JHJ3</accession>
<feature type="domain" description="Major facilitator superfamily (MFS) profile" evidence="7">
    <location>
        <begin position="21"/>
        <end position="437"/>
    </location>
</feature>
<evidence type="ECO:0000256" key="6">
    <source>
        <dbReference type="SAM" id="Phobius"/>
    </source>
</evidence>
<keyword evidence="9" id="KW-1185">Reference proteome</keyword>
<feature type="transmembrane region" description="Helical" evidence="6">
    <location>
        <begin position="252"/>
        <end position="278"/>
    </location>
</feature>
<dbReference type="PANTHER" id="PTHR43791">
    <property type="entry name" value="PERMEASE-RELATED"/>
    <property type="match status" value="1"/>
</dbReference>
<keyword evidence="4 6" id="KW-1133">Transmembrane helix</keyword>
<dbReference type="SUPFAM" id="SSF103473">
    <property type="entry name" value="MFS general substrate transporter"/>
    <property type="match status" value="1"/>
</dbReference>
<evidence type="ECO:0000256" key="1">
    <source>
        <dbReference type="ARBA" id="ARBA00004651"/>
    </source>
</evidence>
<protein>
    <submittedName>
        <fullName evidence="8">Nitrate/nitrite transporter NarK</fullName>
    </submittedName>
</protein>
<proteinExistence type="predicted"/>
<sequence>MDTASTASVERSAIRKVAVRLVPFVALMFFINYLDRTAISFAGPNGMNDDLALTAAQFGFASGVFFIGYIVLEVPSNIALHKVGARRWLARIMVSWGVVALLFTWVQNAEQLYVLRFLLGVAEAGFFPGAILFLSLWVPTKHRGKILALFYLAQPLTTVIGAPLAGALIEQHGVFFGLEGWRFMFLCVALPAVIVGVITWFYLPDRPADAKWLTKEEQTWLTTALDKEAKAKSAGGDGQGHSMKAAFTNGRVWVLAVIYFGFIYGLYALAFFLPTIISGFEEQFGTTFDVFQRGLITAIPYLPAAVVLYLWSRDATRRGVQTWHIAVPAVVGGLSIPLALFMNSPAATVAVITVTACAIFAALPNFWTVPSRFLTGAAAAAGIALINTLGNIAGFAASYVTGFLNDLTGSYVVPMFVVGGLMVLSGVLMVALSRRGAVDPVVDGTVDDDAPTSTRAGGH</sequence>
<evidence type="ECO:0000256" key="2">
    <source>
        <dbReference type="ARBA" id="ARBA00022448"/>
    </source>
</evidence>
<comment type="caution">
    <text evidence="8">The sequence shown here is derived from an EMBL/GenBank/DDBJ whole genome shotgun (WGS) entry which is preliminary data.</text>
</comment>
<feature type="transmembrane region" description="Helical" evidence="6">
    <location>
        <begin position="113"/>
        <end position="134"/>
    </location>
</feature>
<feature type="transmembrane region" description="Helical" evidence="6">
    <location>
        <begin position="290"/>
        <end position="311"/>
    </location>
</feature>
<evidence type="ECO:0000313" key="8">
    <source>
        <dbReference type="EMBL" id="MCP2331648.1"/>
    </source>
</evidence>
<dbReference type="PANTHER" id="PTHR43791:SF36">
    <property type="entry name" value="TRANSPORTER, PUTATIVE (AFU_ORTHOLOGUE AFUA_6G08340)-RELATED"/>
    <property type="match status" value="1"/>
</dbReference>
<dbReference type="InterPro" id="IPR011701">
    <property type="entry name" value="MFS"/>
</dbReference>
<evidence type="ECO:0000259" key="7">
    <source>
        <dbReference type="PROSITE" id="PS50850"/>
    </source>
</evidence>
<organism evidence="8 9">
    <name type="scientific">Actinoalloteichus caeruleus DSM 43889</name>
    <dbReference type="NCBI Taxonomy" id="1120930"/>
    <lineage>
        <taxon>Bacteria</taxon>
        <taxon>Bacillati</taxon>
        <taxon>Actinomycetota</taxon>
        <taxon>Actinomycetes</taxon>
        <taxon>Pseudonocardiales</taxon>
        <taxon>Pseudonocardiaceae</taxon>
        <taxon>Actinoalloteichus</taxon>
        <taxon>Actinoalloteichus cyanogriseus</taxon>
    </lineage>
</organism>
<keyword evidence="2" id="KW-0813">Transport</keyword>
<feature type="transmembrane region" description="Helical" evidence="6">
    <location>
        <begin position="146"/>
        <end position="169"/>
    </location>
</feature>
<reference evidence="8 9" key="1">
    <citation type="submission" date="2022-06" db="EMBL/GenBank/DDBJ databases">
        <title>Genomic Encyclopedia of Type Strains, Phase I: the one thousand microbial genomes (KMG-I) project.</title>
        <authorList>
            <person name="Kyrpides N."/>
        </authorList>
    </citation>
    <scope>NUCLEOTIDE SEQUENCE [LARGE SCALE GENOMIC DNA]</scope>
    <source>
        <strain evidence="8 9">DSM 43889</strain>
    </source>
</reference>
<dbReference type="InterPro" id="IPR020846">
    <property type="entry name" value="MFS_dom"/>
</dbReference>
<gene>
    <name evidence="8" type="ORF">G443_001918</name>
</gene>
<keyword evidence="3 6" id="KW-0812">Transmembrane</keyword>
<dbReference type="Pfam" id="PF07690">
    <property type="entry name" value="MFS_1"/>
    <property type="match status" value="1"/>
</dbReference>
<feature type="transmembrane region" description="Helical" evidence="6">
    <location>
        <begin position="54"/>
        <end position="76"/>
    </location>
</feature>